<gene>
    <name evidence="2" type="ORF">J108_02700</name>
</gene>
<evidence type="ECO:0000313" key="3">
    <source>
        <dbReference type="Proteomes" id="UP000014969"/>
    </source>
</evidence>
<accession>A0A829HZI9</accession>
<evidence type="ECO:0000313" key="2">
    <source>
        <dbReference type="EMBL" id="EPQ24971.1"/>
    </source>
</evidence>
<protein>
    <submittedName>
        <fullName evidence="2">Alpha/beta hydrolase</fullName>
    </submittedName>
</protein>
<dbReference type="GO" id="GO:0016787">
    <property type="term" value="F:hydrolase activity"/>
    <property type="evidence" value="ECO:0007669"/>
    <property type="project" value="UniProtKB-KW"/>
</dbReference>
<dbReference type="PANTHER" id="PTHR43798">
    <property type="entry name" value="MONOACYLGLYCEROL LIPASE"/>
    <property type="match status" value="1"/>
</dbReference>
<dbReference type="GO" id="GO:0016020">
    <property type="term" value="C:membrane"/>
    <property type="evidence" value="ECO:0007669"/>
    <property type="project" value="TreeGrafter"/>
</dbReference>
<dbReference type="InterPro" id="IPR050266">
    <property type="entry name" value="AB_hydrolase_sf"/>
</dbReference>
<comment type="caution">
    <text evidence="2">The sequence shown here is derived from an EMBL/GenBank/DDBJ whole genome shotgun (WGS) entry which is preliminary data.</text>
</comment>
<dbReference type="PANTHER" id="PTHR43798:SF33">
    <property type="entry name" value="HYDROLASE, PUTATIVE (AFU_ORTHOLOGUE AFUA_2G14860)-RELATED"/>
    <property type="match status" value="1"/>
</dbReference>
<dbReference type="InterPro" id="IPR029058">
    <property type="entry name" value="AB_hydrolase_fold"/>
</dbReference>
<reference evidence="2 3" key="1">
    <citation type="journal article" date="2013" name="Genome Announc.">
        <title>Genome Sequence of an Epidemic Isolate of Mycobacterium abscessus subsp. bolletii from Rio de Janeiro, Brazil.</title>
        <authorList>
            <person name="Davidson R.M."/>
            <person name="Reynolds P.R."/>
            <person name="Farias-Hesson E."/>
            <person name="Duarte R.S."/>
            <person name="Jackson M."/>
            <person name="Strong M."/>
        </authorList>
    </citation>
    <scope>NUCLEOTIDE SEQUENCE [LARGE SCALE GENOMIC DNA]</scope>
    <source>
        <strain evidence="2 3">CRM-0020</strain>
    </source>
</reference>
<dbReference type="Proteomes" id="UP000014969">
    <property type="component" value="Unassembled WGS sequence"/>
</dbReference>
<dbReference type="InterPro" id="IPR000073">
    <property type="entry name" value="AB_hydrolase_1"/>
</dbReference>
<dbReference type="SUPFAM" id="SSF53474">
    <property type="entry name" value="alpha/beta-Hydrolases"/>
    <property type="match status" value="1"/>
</dbReference>
<dbReference type="Pfam" id="PF12697">
    <property type="entry name" value="Abhydrolase_6"/>
    <property type="match status" value="1"/>
</dbReference>
<name>A0A829HZI9_9MYCO</name>
<proteinExistence type="predicted"/>
<feature type="domain" description="AB hydrolase-1" evidence="1">
    <location>
        <begin position="36"/>
        <end position="261"/>
    </location>
</feature>
<sequence length="281" mass="30760">MGQGYRSGEVMKAGIMSGMQRDHITDHGGHADGPTLVLVHGLMGRGTTWSRQLPWLRGLGRVYTYDAPWHRGGDVRDAQPVSTERYVDALAEAVQSVGAPVVLIGHSMGGLHSWCLAAQRPDLVSALVVEDMAPDFVGGTTGPWEPWLYSWPEVFTSAGEFTARFGEIAGRYFREAFDRVDGGWRLHGPIEEWISTAAEWGVRDFWDQWRAVQCPALLLEADDTVTPAGQMQKMSEMGRRTTYFKIAGSGHLMHDDSPKLYRSAVSDFLAAPGAPGASVVA</sequence>
<keyword evidence="2" id="KW-0378">Hydrolase</keyword>
<dbReference type="Gene3D" id="3.40.50.1820">
    <property type="entry name" value="alpha/beta hydrolase"/>
    <property type="match status" value="1"/>
</dbReference>
<organism evidence="2 3">
    <name type="scientific">Mycobacteroides abscessus subsp. bolletii CRM-0020</name>
    <dbReference type="NCBI Taxonomy" id="1306401"/>
    <lineage>
        <taxon>Bacteria</taxon>
        <taxon>Bacillati</taxon>
        <taxon>Actinomycetota</taxon>
        <taxon>Actinomycetes</taxon>
        <taxon>Mycobacteriales</taxon>
        <taxon>Mycobacteriaceae</taxon>
        <taxon>Mycobacteroides</taxon>
        <taxon>Mycobacteroides abscessus</taxon>
    </lineage>
</organism>
<evidence type="ECO:0000259" key="1">
    <source>
        <dbReference type="Pfam" id="PF12697"/>
    </source>
</evidence>
<dbReference type="AlphaFoldDB" id="A0A829HZI9"/>
<dbReference type="EMBL" id="ATFQ01000004">
    <property type="protein sequence ID" value="EPQ24971.1"/>
    <property type="molecule type" value="Genomic_DNA"/>
</dbReference>